<organism evidence="2 3">
    <name type="scientific">Corchorus capsularis</name>
    <name type="common">Jute</name>
    <dbReference type="NCBI Taxonomy" id="210143"/>
    <lineage>
        <taxon>Eukaryota</taxon>
        <taxon>Viridiplantae</taxon>
        <taxon>Streptophyta</taxon>
        <taxon>Embryophyta</taxon>
        <taxon>Tracheophyta</taxon>
        <taxon>Spermatophyta</taxon>
        <taxon>Magnoliopsida</taxon>
        <taxon>eudicotyledons</taxon>
        <taxon>Gunneridae</taxon>
        <taxon>Pentapetalae</taxon>
        <taxon>rosids</taxon>
        <taxon>malvids</taxon>
        <taxon>Malvales</taxon>
        <taxon>Malvaceae</taxon>
        <taxon>Grewioideae</taxon>
        <taxon>Apeibeae</taxon>
        <taxon>Corchorus</taxon>
    </lineage>
</organism>
<dbReference type="Proteomes" id="UP000188268">
    <property type="component" value="Unassembled WGS sequence"/>
</dbReference>
<accession>A0A1R3KBX3</accession>
<gene>
    <name evidence="2" type="ORF">CCACVL1_02154</name>
    <name evidence="1" type="ORF">CCACVL1_22399</name>
</gene>
<comment type="caution">
    <text evidence="2">The sequence shown here is derived from an EMBL/GenBank/DDBJ whole genome shotgun (WGS) entry which is preliminary data.</text>
</comment>
<reference evidence="2 3" key="1">
    <citation type="submission" date="2013-09" db="EMBL/GenBank/DDBJ databases">
        <title>Corchorus capsularis genome sequencing.</title>
        <authorList>
            <person name="Alam M."/>
            <person name="Haque M.S."/>
            <person name="Islam M.S."/>
            <person name="Emdad E.M."/>
            <person name="Islam M.M."/>
            <person name="Ahmed B."/>
            <person name="Halim A."/>
            <person name="Hossen Q.M.M."/>
            <person name="Hossain M.Z."/>
            <person name="Ahmed R."/>
            <person name="Khan M.M."/>
            <person name="Islam R."/>
            <person name="Rashid M.M."/>
            <person name="Khan S.A."/>
            <person name="Rahman M.S."/>
            <person name="Alam M."/>
        </authorList>
    </citation>
    <scope>NUCLEOTIDE SEQUENCE [LARGE SCALE GENOMIC DNA]</scope>
    <source>
        <strain evidence="3">cv. CVL-1</strain>
        <tissue evidence="2">Whole seedling</tissue>
    </source>
</reference>
<evidence type="ECO:0000313" key="1">
    <source>
        <dbReference type="EMBL" id="OMO63481.1"/>
    </source>
</evidence>
<evidence type="ECO:0000313" key="3">
    <source>
        <dbReference type="Proteomes" id="UP000188268"/>
    </source>
</evidence>
<dbReference type="Gramene" id="OMO63481">
    <property type="protein sequence ID" value="OMO63481"/>
    <property type="gene ID" value="CCACVL1_22399"/>
</dbReference>
<dbReference type="EMBL" id="AWWV01012937">
    <property type="protein sequence ID" value="OMO63481.1"/>
    <property type="molecule type" value="Genomic_DNA"/>
</dbReference>
<dbReference type="AlphaFoldDB" id="A0A1R3KBX3"/>
<dbReference type="Gramene" id="OMP04575">
    <property type="protein sequence ID" value="OMP04575"/>
    <property type="gene ID" value="CCACVL1_02154"/>
</dbReference>
<evidence type="ECO:0000313" key="2">
    <source>
        <dbReference type="EMBL" id="OMP04575.1"/>
    </source>
</evidence>
<proteinExistence type="predicted"/>
<name>A0A1R3KBX3_COCAP</name>
<dbReference type="EMBL" id="AWWV01005692">
    <property type="protein sequence ID" value="OMP04575.1"/>
    <property type="molecule type" value="Genomic_DNA"/>
</dbReference>
<sequence>MARDKDREESYRDVRVSRLPNHPFQNCLELI</sequence>
<keyword evidence="3" id="KW-1185">Reference proteome</keyword>
<protein>
    <submittedName>
        <fullName evidence="2">Uncharacterized protein</fullName>
    </submittedName>
</protein>